<keyword evidence="4" id="KW-0804">Transcription</keyword>
<dbReference type="Pfam" id="PF04545">
    <property type="entry name" value="Sigma70_r4"/>
    <property type="match status" value="1"/>
</dbReference>
<evidence type="ECO:0000313" key="9">
    <source>
        <dbReference type="Proteomes" id="UP000549913"/>
    </source>
</evidence>
<dbReference type="InterPro" id="IPR007630">
    <property type="entry name" value="RNA_pol_sigma70_r4"/>
</dbReference>
<dbReference type="GO" id="GO:0003677">
    <property type="term" value="F:DNA binding"/>
    <property type="evidence" value="ECO:0007669"/>
    <property type="project" value="UniProtKB-KW"/>
</dbReference>
<dbReference type="CDD" id="cd06171">
    <property type="entry name" value="Sigma70_r4"/>
    <property type="match status" value="1"/>
</dbReference>
<gene>
    <name evidence="8" type="ORF">BJ984_002914</name>
</gene>
<dbReference type="EMBL" id="JACCBM010000001">
    <property type="protein sequence ID" value="NYD71756.1"/>
    <property type="molecule type" value="Genomic_DNA"/>
</dbReference>
<feature type="domain" description="RNA polymerase sigma-70 region 4" evidence="7">
    <location>
        <begin position="199"/>
        <end position="245"/>
    </location>
</feature>
<dbReference type="InterPro" id="IPR013325">
    <property type="entry name" value="RNA_pol_sigma_r2"/>
</dbReference>
<dbReference type="InterPro" id="IPR000943">
    <property type="entry name" value="RNA_pol_sigma70"/>
</dbReference>
<dbReference type="GO" id="GO:0006352">
    <property type="term" value="P:DNA-templated transcription initiation"/>
    <property type="evidence" value="ECO:0007669"/>
    <property type="project" value="InterPro"/>
</dbReference>
<dbReference type="GO" id="GO:0016987">
    <property type="term" value="F:sigma factor activity"/>
    <property type="evidence" value="ECO:0007669"/>
    <property type="project" value="UniProtKB-KW"/>
</dbReference>
<evidence type="ECO:0000256" key="4">
    <source>
        <dbReference type="ARBA" id="ARBA00023163"/>
    </source>
</evidence>
<dbReference type="InterPro" id="IPR013324">
    <property type="entry name" value="RNA_pol_sigma_r3/r4-like"/>
</dbReference>
<dbReference type="InterPro" id="IPR036388">
    <property type="entry name" value="WH-like_DNA-bd_sf"/>
</dbReference>
<evidence type="ECO:0000256" key="3">
    <source>
        <dbReference type="ARBA" id="ARBA00023125"/>
    </source>
</evidence>
<organism evidence="8 9">
    <name type="scientific">Herbiconiux flava</name>
    <dbReference type="NCBI Taxonomy" id="881268"/>
    <lineage>
        <taxon>Bacteria</taxon>
        <taxon>Bacillati</taxon>
        <taxon>Actinomycetota</taxon>
        <taxon>Actinomycetes</taxon>
        <taxon>Micrococcales</taxon>
        <taxon>Microbacteriaceae</taxon>
        <taxon>Herbiconiux</taxon>
    </lineage>
</organism>
<keyword evidence="1" id="KW-0805">Transcription regulation</keyword>
<dbReference type="Proteomes" id="UP000549913">
    <property type="component" value="Unassembled WGS sequence"/>
</dbReference>
<sequence>MTRLRLSPAPASPTLDAPTLDAPAVEQLVLGHLALAQAVARRYFRPSAGANQNEDLLQVAYVGLVKAAQRFDPERGENFASFAVPTVAGEIKRHLRDNGWIIRPPRRIQELHGRVREAVPRLTQRLGRAPGPAELAQELDCGVDEVLEALASSTTLFPASLDRAVGDDEGVRLSDVIPSAGDEIGHAETAATIAYACRELPEQQRRIIYLRFFEDLTQQEIASELGVTQMQVSRLLARALDGLRQRIARGPSVRWRAAGRASAHLARTRLVA</sequence>
<keyword evidence="2" id="KW-0731">Sigma factor</keyword>
<evidence type="ECO:0000259" key="7">
    <source>
        <dbReference type="Pfam" id="PF04545"/>
    </source>
</evidence>
<evidence type="ECO:0000313" key="8">
    <source>
        <dbReference type="EMBL" id="NYD71756.1"/>
    </source>
</evidence>
<dbReference type="Pfam" id="PF04542">
    <property type="entry name" value="Sigma70_r2"/>
    <property type="match status" value="1"/>
</dbReference>
<name>A0A852SS79_9MICO</name>
<reference evidence="8 9" key="1">
    <citation type="submission" date="2020-07" db="EMBL/GenBank/DDBJ databases">
        <title>Sequencing the genomes of 1000 actinobacteria strains.</title>
        <authorList>
            <person name="Klenk H.-P."/>
        </authorList>
    </citation>
    <scope>NUCLEOTIDE SEQUENCE [LARGE SCALE GENOMIC DNA]</scope>
    <source>
        <strain evidence="8 9">DSM 26474</strain>
    </source>
</reference>
<accession>A0A852SS79</accession>
<proteinExistence type="predicted"/>
<dbReference type="NCBIfam" id="TIGR02937">
    <property type="entry name" value="sigma70-ECF"/>
    <property type="match status" value="1"/>
</dbReference>
<dbReference type="PANTHER" id="PTHR30385">
    <property type="entry name" value="SIGMA FACTOR F FLAGELLAR"/>
    <property type="match status" value="1"/>
</dbReference>
<dbReference type="Gene3D" id="1.20.120.1810">
    <property type="match status" value="1"/>
</dbReference>
<dbReference type="PANTHER" id="PTHR30385:SF4">
    <property type="entry name" value="RNA POLYMERASE SIGMA-E FACTOR"/>
    <property type="match status" value="1"/>
</dbReference>
<dbReference type="RefSeq" id="WP_179548638.1">
    <property type="nucleotide sequence ID" value="NZ_BSEW01000002.1"/>
</dbReference>
<evidence type="ECO:0000259" key="6">
    <source>
        <dbReference type="Pfam" id="PF04542"/>
    </source>
</evidence>
<dbReference type="AlphaFoldDB" id="A0A852SS79"/>
<keyword evidence="3" id="KW-0238">DNA-binding</keyword>
<dbReference type="Pfam" id="PF04539">
    <property type="entry name" value="Sigma70_r3"/>
    <property type="match status" value="1"/>
</dbReference>
<evidence type="ECO:0000256" key="1">
    <source>
        <dbReference type="ARBA" id="ARBA00023015"/>
    </source>
</evidence>
<evidence type="ECO:0000256" key="2">
    <source>
        <dbReference type="ARBA" id="ARBA00023082"/>
    </source>
</evidence>
<dbReference type="InterPro" id="IPR014284">
    <property type="entry name" value="RNA_pol_sigma-70_dom"/>
</dbReference>
<feature type="domain" description="RNA polymerase sigma-70 region 3" evidence="5">
    <location>
        <begin position="111"/>
        <end position="180"/>
    </location>
</feature>
<dbReference type="InterPro" id="IPR007627">
    <property type="entry name" value="RNA_pol_sigma70_r2"/>
</dbReference>
<keyword evidence="9" id="KW-1185">Reference proteome</keyword>
<dbReference type="PRINTS" id="PR00046">
    <property type="entry name" value="SIGMA70FCT"/>
</dbReference>
<evidence type="ECO:0000259" key="5">
    <source>
        <dbReference type="Pfam" id="PF04539"/>
    </source>
</evidence>
<comment type="caution">
    <text evidence="8">The sequence shown here is derived from an EMBL/GenBank/DDBJ whole genome shotgun (WGS) entry which is preliminary data.</text>
</comment>
<dbReference type="SUPFAM" id="SSF88946">
    <property type="entry name" value="Sigma2 domain of RNA polymerase sigma factors"/>
    <property type="match status" value="1"/>
</dbReference>
<dbReference type="InterPro" id="IPR007624">
    <property type="entry name" value="RNA_pol_sigma70_r3"/>
</dbReference>
<feature type="domain" description="RNA polymerase sigma-70 region 2" evidence="6">
    <location>
        <begin position="29"/>
        <end position="100"/>
    </location>
</feature>
<dbReference type="Gene3D" id="1.10.10.10">
    <property type="entry name" value="Winged helix-like DNA-binding domain superfamily/Winged helix DNA-binding domain"/>
    <property type="match status" value="2"/>
</dbReference>
<protein>
    <submittedName>
        <fullName evidence="8">RNA polymerase sigma-B factor</fullName>
    </submittedName>
</protein>
<dbReference type="SUPFAM" id="SSF88659">
    <property type="entry name" value="Sigma3 and sigma4 domains of RNA polymerase sigma factors"/>
    <property type="match status" value="2"/>
</dbReference>